<dbReference type="AlphaFoldDB" id="A0A5B8IBE6"/>
<dbReference type="SUPFAM" id="SSF53901">
    <property type="entry name" value="Thiolase-like"/>
    <property type="match status" value="1"/>
</dbReference>
<dbReference type="OrthoDB" id="7665991at2"/>
<dbReference type="InterPro" id="IPR016039">
    <property type="entry name" value="Thiolase-like"/>
</dbReference>
<gene>
    <name evidence="3" type="ORF">Dpoa569_0003528</name>
</gene>
<organism evidence="3 4">
    <name type="scientific">Dickeya poaceiphila</name>
    <dbReference type="NCBI Taxonomy" id="568768"/>
    <lineage>
        <taxon>Bacteria</taxon>
        <taxon>Pseudomonadati</taxon>
        <taxon>Pseudomonadota</taxon>
        <taxon>Gammaproteobacteria</taxon>
        <taxon>Enterobacterales</taxon>
        <taxon>Pectobacteriaceae</taxon>
        <taxon>Dickeya</taxon>
    </lineage>
</organism>
<dbReference type="Gene3D" id="3.40.47.10">
    <property type="match status" value="1"/>
</dbReference>
<keyword evidence="4" id="KW-1185">Reference proteome</keyword>
<reference evidence="3 4" key="1">
    <citation type="journal article" date="2019" name="Environ. Microbiol.">
        <title>The phytopathogenic nature of Dickeya aquatica 174/2 and the dynamic early evolution of Dickeya pathogenicity.</title>
        <authorList>
            <person name="Duprey A."/>
            <person name="Taib N."/>
            <person name="Leonard S."/>
            <person name="Garin T."/>
            <person name="Flandrois J.P."/>
            <person name="Nasser W."/>
            <person name="Brochier-Armanet C."/>
            <person name="Reverchon S."/>
        </authorList>
    </citation>
    <scope>NUCLEOTIDE SEQUENCE [LARGE SCALE GENOMIC DNA]</scope>
    <source>
        <strain evidence="3 4">NCPPB 569</strain>
    </source>
</reference>
<keyword evidence="1" id="KW-0808">Transferase</keyword>
<sequence length="305" mass="34709">MLPLNGLYRLHERISLVPVADLASSYDLRAGQCKVLERFYSIKSVAKYVGTHKEMLNAVVHEVVKKNSYLKQETGLLIYAKTQTHNTFFDENWLSDITKMHGIGHWDSMTLSLNHCATALSAIHFLKKTAIRNKKPLILLTGEKAFHKDINKLDNGLLAEIPLALLLNAGQATWNITGSMVRHLPDFHNNHQDKSPSERREYYSTLEDKYAEFYLKSLEKFKLRLDEIDAIVPGNLDIPQLKRAMAKINFQGHLFLENIPEYGHAYCSDIPFNLAVLLKDFNGKRILCVSMGMGITLSGILIEKR</sequence>
<dbReference type="InterPro" id="IPR013747">
    <property type="entry name" value="ACP_syn_III_C"/>
</dbReference>
<feature type="domain" description="Beta-ketoacyl-[acyl-carrier-protein] synthase III C-terminal" evidence="2">
    <location>
        <begin position="218"/>
        <end position="303"/>
    </location>
</feature>
<dbReference type="Proteomes" id="UP000320591">
    <property type="component" value="Chromosome"/>
</dbReference>
<evidence type="ECO:0000259" key="2">
    <source>
        <dbReference type="Pfam" id="PF08541"/>
    </source>
</evidence>
<dbReference type="KEGG" id="dic:Dpoa569_0003528"/>
<evidence type="ECO:0000256" key="1">
    <source>
        <dbReference type="ARBA" id="ARBA00022679"/>
    </source>
</evidence>
<evidence type="ECO:0000313" key="4">
    <source>
        <dbReference type="Proteomes" id="UP000320591"/>
    </source>
</evidence>
<dbReference type="STRING" id="568768.GCA_000406125_00420"/>
<protein>
    <submittedName>
        <fullName evidence="3">3-oxoacyl-ACP synthase</fullName>
    </submittedName>
</protein>
<proteinExistence type="predicted"/>
<evidence type="ECO:0000313" key="3">
    <source>
        <dbReference type="EMBL" id="QDX31491.1"/>
    </source>
</evidence>
<accession>A0A5B8IBE6</accession>
<dbReference type="EMBL" id="CP042220">
    <property type="protein sequence ID" value="QDX31491.1"/>
    <property type="molecule type" value="Genomic_DNA"/>
</dbReference>
<dbReference type="RefSeq" id="WP_042868233.1">
    <property type="nucleotide sequence ID" value="NZ_CM001975.1"/>
</dbReference>
<dbReference type="GO" id="GO:0016746">
    <property type="term" value="F:acyltransferase activity"/>
    <property type="evidence" value="ECO:0007669"/>
    <property type="project" value="UniProtKB-KW"/>
</dbReference>
<dbReference type="Pfam" id="PF08541">
    <property type="entry name" value="ACP_syn_III_C"/>
    <property type="match status" value="1"/>
</dbReference>
<name>A0A5B8IBE6_9GAMM</name>